<dbReference type="Pfam" id="PF16741">
    <property type="entry name" value="mRNA_decap_C"/>
    <property type="match status" value="1"/>
</dbReference>
<evidence type="ECO:0000256" key="4">
    <source>
        <dbReference type="ARBA" id="ARBA00022664"/>
    </source>
</evidence>
<evidence type="ECO:0000256" key="6">
    <source>
        <dbReference type="SAM" id="MobiDB-lite"/>
    </source>
</evidence>
<dbReference type="EMBL" id="JAACXV010014200">
    <property type="protein sequence ID" value="KAF7269642.1"/>
    <property type="molecule type" value="Genomic_DNA"/>
</dbReference>
<evidence type="ECO:0000313" key="9">
    <source>
        <dbReference type="Proteomes" id="UP000625711"/>
    </source>
</evidence>
<dbReference type="Gene3D" id="2.30.29.30">
    <property type="entry name" value="Pleckstrin-homology domain (PH domain)/Phosphotyrosine-binding domain (PTB)"/>
    <property type="match status" value="1"/>
</dbReference>
<organism evidence="8 9">
    <name type="scientific">Rhynchophorus ferrugineus</name>
    <name type="common">Red palm weevil</name>
    <name type="synonym">Curculio ferrugineus</name>
    <dbReference type="NCBI Taxonomy" id="354439"/>
    <lineage>
        <taxon>Eukaryota</taxon>
        <taxon>Metazoa</taxon>
        <taxon>Ecdysozoa</taxon>
        <taxon>Arthropoda</taxon>
        <taxon>Hexapoda</taxon>
        <taxon>Insecta</taxon>
        <taxon>Pterygota</taxon>
        <taxon>Neoptera</taxon>
        <taxon>Endopterygota</taxon>
        <taxon>Coleoptera</taxon>
        <taxon>Polyphaga</taxon>
        <taxon>Cucujiformia</taxon>
        <taxon>Curculionidae</taxon>
        <taxon>Dryophthorinae</taxon>
        <taxon>Rhynchophorus</taxon>
    </lineage>
</organism>
<keyword evidence="4" id="KW-0507">mRNA processing</keyword>
<dbReference type="Pfam" id="PF06058">
    <property type="entry name" value="DCP1"/>
    <property type="match status" value="1"/>
</dbReference>
<dbReference type="InterPro" id="IPR011993">
    <property type="entry name" value="PH-like_dom_sf"/>
</dbReference>
<feature type="compositionally biased region" description="Low complexity" evidence="6">
    <location>
        <begin position="338"/>
        <end position="351"/>
    </location>
</feature>
<dbReference type="GO" id="GO:0003729">
    <property type="term" value="F:mRNA binding"/>
    <property type="evidence" value="ECO:0007669"/>
    <property type="project" value="TreeGrafter"/>
</dbReference>
<dbReference type="AlphaFoldDB" id="A0A834HVP7"/>
<dbReference type="InterPro" id="IPR010334">
    <property type="entry name" value="Dcp1"/>
</dbReference>
<dbReference type="Gene3D" id="6.10.140.2030">
    <property type="match status" value="1"/>
</dbReference>
<feature type="compositionally biased region" description="Polar residues" evidence="6">
    <location>
        <begin position="161"/>
        <end position="176"/>
    </location>
</feature>
<dbReference type="PANTHER" id="PTHR16290:SF0">
    <property type="entry name" value="DECAPPING PROTEIN 1, ISOFORM A"/>
    <property type="match status" value="1"/>
</dbReference>
<evidence type="ECO:0000256" key="5">
    <source>
        <dbReference type="ARBA" id="ARBA00023161"/>
    </source>
</evidence>
<accession>A0A834HVP7</accession>
<dbReference type="GO" id="GO:0008047">
    <property type="term" value="F:enzyme activator activity"/>
    <property type="evidence" value="ECO:0007669"/>
    <property type="project" value="InterPro"/>
</dbReference>
<keyword evidence="5" id="KW-0866">Nonsense-mediated mRNA decay</keyword>
<gene>
    <name evidence="8" type="ORF">GWI33_017324</name>
</gene>
<dbReference type="InterPro" id="IPR031953">
    <property type="entry name" value="mRNA_decap_C"/>
</dbReference>
<evidence type="ECO:0000256" key="1">
    <source>
        <dbReference type="ARBA" id="ARBA00004496"/>
    </source>
</evidence>
<protein>
    <recommendedName>
        <fullName evidence="7">mRNA-decapping enzyme C-terminal domain-containing protein</fullName>
    </recommendedName>
</protein>
<dbReference type="GO" id="GO:0000290">
    <property type="term" value="P:deadenylation-dependent decapping of nuclear-transcribed mRNA"/>
    <property type="evidence" value="ECO:0007669"/>
    <property type="project" value="InterPro"/>
</dbReference>
<name>A0A834HVP7_RHYFE</name>
<evidence type="ECO:0000256" key="3">
    <source>
        <dbReference type="ARBA" id="ARBA00022490"/>
    </source>
</evidence>
<evidence type="ECO:0000259" key="7">
    <source>
        <dbReference type="Pfam" id="PF16741"/>
    </source>
</evidence>
<comment type="subcellular location">
    <subcellularLocation>
        <location evidence="1">Cytoplasm</location>
    </subcellularLocation>
</comment>
<dbReference type="GO" id="GO:0006397">
    <property type="term" value="P:mRNA processing"/>
    <property type="evidence" value="ECO:0007669"/>
    <property type="project" value="UniProtKB-KW"/>
</dbReference>
<dbReference type="Proteomes" id="UP000625711">
    <property type="component" value="Unassembled WGS sequence"/>
</dbReference>
<keyword evidence="3" id="KW-0963">Cytoplasm</keyword>
<proteinExistence type="inferred from homology"/>
<dbReference type="SUPFAM" id="SSF50729">
    <property type="entry name" value="PH domain-like"/>
    <property type="match status" value="1"/>
</dbReference>
<evidence type="ECO:0000256" key="2">
    <source>
        <dbReference type="ARBA" id="ARBA00008778"/>
    </source>
</evidence>
<keyword evidence="9" id="KW-1185">Reference proteome</keyword>
<feature type="domain" description="mRNA-decapping enzyme C-terminal" evidence="7">
    <location>
        <begin position="364"/>
        <end position="402"/>
    </location>
</feature>
<dbReference type="GO" id="GO:0000932">
    <property type="term" value="C:P-body"/>
    <property type="evidence" value="ECO:0007669"/>
    <property type="project" value="TreeGrafter"/>
</dbReference>
<feature type="region of interest" description="Disordered" evidence="6">
    <location>
        <begin position="161"/>
        <end position="180"/>
    </location>
</feature>
<feature type="region of interest" description="Disordered" evidence="6">
    <location>
        <begin position="239"/>
        <end position="262"/>
    </location>
</feature>
<feature type="region of interest" description="Disordered" evidence="6">
    <location>
        <begin position="338"/>
        <end position="360"/>
    </location>
</feature>
<evidence type="ECO:0000313" key="8">
    <source>
        <dbReference type="EMBL" id="KAF7269642.1"/>
    </source>
</evidence>
<dbReference type="PANTHER" id="PTHR16290">
    <property type="entry name" value="TRANSCRIPTION FACTOR SMIF DECAPPING ENZYME DCP1"/>
    <property type="match status" value="1"/>
</dbReference>
<dbReference type="GO" id="GO:0031087">
    <property type="term" value="P:deadenylation-independent decapping of nuclear-transcribed mRNA"/>
    <property type="evidence" value="ECO:0007669"/>
    <property type="project" value="TreeGrafter"/>
</dbReference>
<dbReference type="OrthoDB" id="440673at2759"/>
<dbReference type="CDD" id="cd09804">
    <property type="entry name" value="Dcp1"/>
    <property type="match status" value="1"/>
</dbReference>
<reference evidence="8" key="1">
    <citation type="submission" date="2020-08" db="EMBL/GenBank/DDBJ databases">
        <title>Genome sequencing and assembly of the red palm weevil Rhynchophorus ferrugineus.</title>
        <authorList>
            <person name="Dias G.B."/>
            <person name="Bergman C.M."/>
            <person name="Manee M."/>
        </authorList>
    </citation>
    <scope>NUCLEOTIDE SEQUENCE</scope>
    <source>
        <strain evidence="8">AA-2017</strain>
        <tissue evidence="8">Whole larva</tissue>
    </source>
</reference>
<dbReference type="GO" id="GO:0000184">
    <property type="term" value="P:nuclear-transcribed mRNA catabolic process, nonsense-mediated decay"/>
    <property type="evidence" value="ECO:0007669"/>
    <property type="project" value="UniProtKB-KW"/>
</dbReference>
<comment type="similarity">
    <text evidence="2">Belongs to the DCP1 family.</text>
</comment>
<comment type="caution">
    <text evidence="8">The sequence shown here is derived from an EMBL/GenBank/DDBJ whole genome shotgun (WGS) entry which is preliminary data.</text>
</comment>
<sequence length="408" mass="45758">MADLAEMRASINSIKRVDPYVKDILLTATQAALYEFIISKSRWVKTDKEGALFLYSRNGEPYHSIMILNRLNKENFIEPIIRDFDYQMQLPFLLYRNYKSRIYGIWFFNRDDCIQATELIKSLMEKDSLEERFSRGLDRRQNGGNDIFSMLSKAQEDFNRTPTKQESIPPAFSSTPRVPDGTSKSVMDFFAKASSSNNTQKTPASGDHVLHRLMSNPVHSVEHIEKQQRCITPQDQVTFRSETGGPDRRSVPINLPGTSGVHRKMDTFEANGIGMSSVSPPKPSMATSPLAYLMHPQSLTANDESMGEALGSSSFAQLLENAQKPLLMTPMMFTAPNTSAATASAPNGTAAEKSNEPQTEPLEMLTEKQLAQALIHLLKNNKEFIRQIHQAYTNSILEKVDKPKDGAV</sequence>